<proteinExistence type="predicted"/>
<gene>
    <name evidence="1" type="ORF">FPHYL_1458</name>
</gene>
<dbReference type="OrthoDB" id="6499973at2759"/>
<name>A0A8H5KBP0_9HYPO</name>
<accession>A0A8H5KBP0</accession>
<sequence length="257" mass="30424">MTDFLWRPPRKEPGIKRRPLDKRDPANIQYYHNWGFTVYRTYYGQSSDSDKHWETLIDAMTRQSHLALGFYEAERIFQEDQHQIWGLYGDKSVYVDDISRLKKLFRLTLREDPSLLDGLDIAQIRELCRKELPEARKNIEGAKSCFVFVADEEVLKDIARGVFVIKVVGYDWDEDRLGQCWMRIPTGEVLELWQALLLWDSIDSDPYREIKDHWFGEESKRYTWPGDASIHPTGGCSEARTAWPESRSRFSQFRLDY</sequence>
<protein>
    <submittedName>
        <fullName evidence="1">Uncharacterized protein</fullName>
    </submittedName>
</protein>
<organism evidence="1 2">
    <name type="scientific">Fusarium phyllophilum</name>
    <dbReference type="NCBI Taxonomy" id="47803"/>
    <lineage>
        <taxon>Eukaryota</taxon>
        <taxon>Fungi</taxon>
        <taxon>Dikarya</taxon>
        <taxon>Ascomycota</taxon>
        <taxon>Pezizomycotina</taxon>
        <taxon>Sordariomycetes</taxon>
        <taxon>Hypocreomycetidae</taxon>
        <taxon>Hypocreales</taxon>
        <taxon>Nectriaceae</taxon>
        <taxon>Fusarium</taxon>
        <taxon>Fusarium fujikuroi species complex</taxon>
    </lineage>
</organism>
<comment type="caution">
    <text evidence="1">The sequence shown here is derived from an EMBL/GenBank/DDBJ whole genome shotgun (WGS) entry which is preliminary data.</text>
</comment>
<dbReference type="EMBL" id="JAAOAQ010000047">
    <property type="protein sequence ID" value="KAF5570182.1"/>
    <property type="molecule type" value="Genomic_DNA"/>
</dbReference>
<evidence type="ECO:0000313" key="1">
    <source>
        <dbReference type="EMBL" id="KAF5570182.1"/>
    </source>
</evidence>
<dbReference type="Proteomes" id="UP000582016">
    <property type="component" value="Unassembled WGS sequence"/>
</dbReference>
<dbReference type="AlphaFoldDB" id="A0A8H5KBP0"/>
<reference evidence="1 2" key="1">
    <citation type="submission" date="2020-05" db="EMBL/GenBank/DDBJ databases">
        <title>Identification and distribution of gene clusters putatively required for synthesis of sphingolipid metabolism inhibitors in phylogenetically diverse species of the filamentous fungus Fusarium.</title>
        <authorList>
            <person name="Kim H.-S."/>
            <person name="Busman M."/>
            <person name="Brown D.W."/>
            <person name="Divon H."/>
            <person name="Uhlig S."/>
            <person name="Proctor R.H."/>
        </authorList>
    </citation>
    <scope>NUCLEOTIDE SEQUENCE [LARGE SCALE GENOMIC DNA]</scope>
    <source>
        <strain evidence="1 2">NRRL 13617</strain>
    </source>
</reference>
<keyword evidence="2" id="KW-1185">Reference proteome</keyword>
<evidence type="ECO:0000313" key="2">
    <source>
        <dbReference type="Proteomes" id="UP000582016"/>
    </source>
</evidence>